<dbReference type="InterPro" id="IPR036259">
    <property type="entry name" value="MFS_trans_sf"/>
</dbReference>
<name>A0ABW2SLP4_9ACTO</name>
<comment type="caution">
    <text evidence="8">The sequence shown here is derived from an EMBL/GenBank/DDBJ whole genome shotgun (WGS) entry which is preliminary data.</text>
</comment>
<proteinExistence type="predicted"/>
<feature type="transmembrane region" description="Helical" evidence="6">
    <location>
        <begin position="51"/>
        <end position="72"/>
    </location>
</feature>
<dbReference type="Pfam" id="PF07690">
    <property type="entry name" value="MFS_1"/>
    <property type="match status" value="1"/>
</dbReference>
<protein>
    <submittedName>
        <fullName evidence="8">MFS transporter</fullName>
    </submittedName>
</protein>
<evidence type="ECO:0000256" key="6">
    <source>
        <dbReference type="SAM" id="Phobius"/>
    </source>
</evidence>
<feature type="transmembrane region" description="Helical" evidence="6">
    <location>
        <begin position="283"/>
        <end position="302"/>
    </location>
</feature>
<feature type="transmembrane region" description="Helical" evidence="6">
    <location>
        <begin position="373"/>
        <end position="395"/>
    </location>
</feature>
<accession>A0ABW2SLP4</accession>
<keyword evidence="2" id="KW-1003">Cell membrane</keyword>
<dbReference type="InterPro" id="IPR050189">
    <property type="entry name" value="MFS_Efflux_Transporters"/>
</dbReference>
<feature type="transmembrane region" description="Helical" evidence="6">
    <location>
        <begin position="255"/>
        <end position="276"/>
    </location>
</feature>
<evidence type="ECO:0000256" key="2">
    <source>
        <dbReference type="ARBA" id="ARBA00022475"/>
    </source>
</evidence>
<evidence type="ECO:0000256" key="1">
    <source>
        <dbReference type="ARBA" id="ARBA00004651"/>
    </source>
</evidence>
<evidence type="ECO:0000256" key="4">
    <source>
        <dbReference type="ARBA" id="ARBA00022989"/>
    </source>
</evidence>
<keyword evidence="3 6" id="KW-0812">Transmembrane</keyword>
<feature type="transmembrane region" description="Helical" evidence="6">
    <location>
        <begin position="164"/>
        <end position="185"/>
    </location>
</feature>
<sequence>MTLRSPRTDSPVFKASVLSIALMLSETGAVSPVLADLARQFPDESQSTIQGFVSMPAIAALIATLVAGALANRVGKRRLVLVGILLIIIGGTSPLALIPTGSYPLVIAFRLLAGFGMGLLQPLSASLVADFYQGRERSTMLGWQSSIVGAGNIVWGLVVSALMLMGWMSAFLAYLLPLIILALVWRNVPEPQAPTDAPEPPAKDSSLTASGLPRLPVGTWGAVALMFLMTISFQALGISTPFLASERAIASGSQVSLVMTVFGIASVLAGVVFGSTFRALRQWTGTAALLILAAGLGLGVVAQNLAVLFIMAVLVGLGFGTFMPFAINAINARATADNSAAATALVFSGAALAGFCAPYYFGLVDRFLASTSAGTQFATAAVTTLATALAATVYYQIDARWAIRQSATATEAAAPGAH</sequence>
<feature type="transmembrane region" description="Helical" evidence="6">
    <location>
        <begin position="141"/>
        <end position="158"/>
    </location>
</feature>
<evidence type="ECO:0000313" key="9">
    <source>
        <dbReference type="Proteomes" id="UP001596527"/>
    </source>
</evidence>
<feature type="transmembrane region" description="Helical" evidence="6">
    <location>
        <begin position="79"/>
        <end position="99"/>
    </location>
</feature>
<feature type="transmembrane region" description="Helical" evidence="6">
    <location>
        <begin position="339"/>
        <end position="361"/>
    </location>
</feature>
<feature type="transmembrane region" description="Helical" evidence="6">
    <location>
        <begin position="105"/>
        <end position="129"/>
    </location>
</feature>
<evidence type="ECO:0000313" key="8">
    <source>
        <dbReference type="EMBL" id="MFC7581054.1"/>
    </source>
</evidence>
<reference evidence="9" key="1">
    <citation type="journal article" date="2019" name="Int. J. Syst. Evol. Microbiol.">
        <title>The Global Catalogue of Microorganisms (GCM) 10K type strain sequencing project: providing services to taxonomists for standard genome sequencing and annotation.</title>
        <authorList>
            <consortium name="The Broad Institute Genomics Platform"/>
            <consortium name="The Broad Institute Genome Sequencing Center for Infectious Disease"/>
            <person name="Wu L."/>
            <person name="Ma J."/>
        </authorList>
    </citation>
    <scope>NUCLEOTIDE SEQUENCE [LARGE SCALE GENOMIC DNA]</scope>
    <source>
        <strain evidence="9">CCUG 56698</strain>
    </source>
</reference>
<gene>
    <name evidence="8" type="ORF">ACFQWG_07570</name>
</gene>
<dbReference type="Proteomes" id="UP001596527">
    <property type="component" value="Unassembled WGS sequence"/>
</dbReference>
<dbReference type="RefSeq" id="WP_380973889.1">
    <property type="nucleotide sequence ID" value="NZ_JBHTEF010000001.1"/>
</dbReference>
<dbReference type="EMBL" id="JBHTEF010000001">
    <property type="protein sequence ID" value="MFC7581054.1"/>
    <property type="molecule type" value="Genomic_DNA"/>
</dbReference>
<evidence type="ECO:0000259" key="7">
    <source>
        <dbReference type="PROSITE" id="PS50850"/>
    </source>
</evidence>
<feature type="domain" description="Major facilitator superfamily (MFS) profile" evidence="7">
    <location>
        <begin position="12"/>
        <end position="399"/>
    </location>
</feature>
<dbReference type="Gene3D" id="1.20.1250.20">
    <property type="entry name" value="MFS general substrate transporter like domains"/>
    <property type="match status" value="1"/>
</dbReference>
<feature type="transmembrane region" description="Helical" evidence="6">
    <location>
        <begin position="220"/>
        <end position="243"/>
    </location>
</feature>
<dbReference type="PANTHER" id="PTHR43124:SF3">
    <property type="entry name" value="CHLORAMPHENICOL EFFLUX PUMP RV0191"/>
    <property type="match status" value="1"/>
</dbReference>
<evidence type="ECO:0000256" key="3">
    <source>
        <dbReference type="ARBA" id="ARBA00022692"/>
    </source>
</evidence>
<keyword evidence="9" id="KW-1185">Reference proteome</keyword>
<dbReference type="InterPro" id="IPR011701">
    <property type="entry name" value="MFS"/>
</dbReference>
<keyword evidence="5 6" id="KW-0472">Membrane</keyword>
<dbReference type="PANTHER" id="PTHR43124">
    <property type="entry name" value="PURINE EFFLUX PUMP PBUE"/>
    <property type="match status" value="1"/>
</dbReference>
<keyword evidence="4 6" id="KW-1133">Transmembrane helix</keyword>
<comment type="subcellular location">
    <subcellularLocation>
        <location evidence="1">Cell membrane</location>
        <topology evidence="1">Multi-pass membrane protein</topology>
    </subcellularLocation>
</comment>
<dbReference type="SUPFAM" id="SSF103473">
    <property type="entry name" value="MFS general substrate transporter"/>
    <property type="match status" value="1"/>
</dbReference>
<dbReference type="InterPro" id="IPR020846">
    <property type="entry name" value="MFS_dom"/>
</dbReference>
<feature type="transmembrane region" description="Helical" evidence="6">
    <location>
        <begin position="308"/>
        <end position="327"/>
    </location>
</feature>
<evidence type="ECO:0000256" key="5">
    <source>
        <dbReference type="ARBA" id="ARBA00023136"/>
    </source>
</evidence>
<organism evidence="8 9">
    <name type="scientific">Schaalia naturae</name>
    <dbReference type="NCBI Taxonomy" id="635203"/>
    <lineage>
        <taxon>Bacteria</taxon>
        <taxon>Bacillati</taxon>
        <taxon>Actinomycetota</taxon>
        <taxon>Actinomycetes</taxon>
        <taxon>Actinomycetales</taxon>
        <taxon>Actinomycetaceae</taxon>
        <taxon>Schaalia</taxon>
    </lineage>
</organism>
<dbReference type="PROSITE" id="PS50850">
    <property type="entry name" value="MFS"/>
    <property type="match status" value="1"/>
</dbReference>